<keyword evidence="2" id="KW-1185">Reference proteome</keyword>
<dbReference type="Proteomes" id="UP000322840">
    <property type="component" value="Segment"/>
</dbReference>
<protein>
    <submittedName>
        <fullName evidence="1">O-spanin</fullName>
    </submittedName>
</protein>
<dbReference type="PROSITE" id="PS51257">
    <property type="entry name" value="PROKAR_LIPOPROTEIN"/>
    <property type="match status" value="1"/>
</dbReference>
<accession>A0A5B9ND72</accession>
<organism evidence="1 2">
    <name type="scientific">Proteus phage Saba</name>
    <dbReference type="NCBI Taxonomy" id="2596672"/>
    <lineage>
        <taxon>Viruses</taxon>
        <taxon>Duplodnaviria</taxon>
        <taxon>Heunggongvirae</taxon>
        <taxon>Uroviricota</taxon>
        <taxon>Caudoviricetes</taxon>
        <taxon>Casjensviridae</taxon>
        <taxon>Cenphatecvirus</taxon>
        <taxon>Cenphatecvirus saba</taxon>
    </lineage>
</organism>
<proteinExistence type="predicted"/>
<evidence type="ECO:0000313" key="2">
    <source>
        <dbReference type="Proteomes" id="UP000322840"/>
    </source>
</evidence>
<reference evidence="2" key="1">
    <citation type="submission" date="2019-06" db="EMBL/GenBank/DDBJ databases">
        <title>The Complete Genome of Proteus mirabilis Siphophage Saba.</title>
        <authorList>
            <person name="Nyugen J."/>
            <person name="Harb L."/>
            <person name="Moreland R."/>
            <person name="Liu M."/>
            <person name="Ramsey J."/>
        </authorList>
    </citation>
    <scope>NUCLEOTIDE SEQUENCE [LARGE SCALE GENOMIC DNA]</scope>
</reference>
<sequence>MMSSLRSTAYRMALVIVAFALVGCVKTISPPSFCSVAKPIYIGEDDVFTDKTADQLLGHNCLGQRLCGWGGDAGRRACGIAE</sequence>
<dbReference type="EMBL" id="MN062188">
    <property type="protein sequence ID" value="QEG09411.1"/>
    <property type="molecule type" value="Genomic_DNA"/>
</dbReference>
<gene>
    <name evidence="1" type="ORF">CPT_Saba_038</name>
</gene>
<evidence type="ECO:0000313" key="1">
    <source>
        <dbReference type="EMBL" id="QEG09411.1"/>
    </source>
</evidence>
<name>A0A5B9ND72_9CAUD</name>